<comment type="caution">
    <text evidence="4">The sequence shown here is derived from an EMBL/GenBank/DDBJ whole genome shotgun (WGS) entry which is preliminary data.</text>
</comment>
<protein>
    <submittedName>
        <fullName evidence="4">Response regulator</fullName>
    </submittedName>
</protein>
<dbReference type="EMBL" id="JAQQFR010000003">
    <property type="protein sequence ID" value="MFL9877776.1"/>
    <property type="molecule type" value="Genomic_DNA"/>
</dbReference>
<dbReference type="PANTHER" id="PTHR44591">
    <property type="entry name" value="STRESS RESPONSE REGULATOR PROTEIN 1"/>
    <property type="match status" value="1"/>
</dbReference>
<dbReference type="CDD" id="cd00156">
    <property type="entry name" value="REC"/>
    <property type="match status" value="1"/>
</dbReference>
<evidence type="ECO:0000259" key="3">
    <source>
        <dbReference type="PROSITE" id="PS50110"/>
    </source>
</evidence>
<dbReference type="PANTHER" id="PTHR44591:SF3">
    <property type="entry name" value="RESPONSE REGULATORY DOMAIN-CONTAINING PROTEIN"/>
    <property type="match status" value="1"/>
</dbReference>
<gene>
    <name evidence="4" type="ORF">PQR63_05270</name>
</gene>
<dbReference type="Gene3D" id="3.40.50.2300">
    <property type="match status" value="1"/>
</dbReference>
<feature type="modified residue" description="4-aspartylphosphate" evidence="2">
    <location>
        <position position="56"/>
    </location>
</feature>
<dbReference type="SMART" id="SM00448">
    <property type="entry name" value="REC"/>
    <property type="match status" value="1"/>
</dbReference>
<evidence type="ECO:0000256" key="2">
    <source>
        <dbReference type="PROSITE-ProRule" id="PRU00169"/>
    </source>
</evidence>
<name>A0ABW8Z4C3_9BURK</name>
<accession>A0ABW8Z4C3</accession>
<dbReference type="InterPro" id="IPR011006">
    <property type="entry name" value="CheY-like_superfamily"/>
</dbReference>
<dbReference type="SUPFAM" id="SSF52172">
    <property type="entry name" value="CheY-like"/>
    <property type="match status" value="1"/>
</dbReference>
<dbReference type="Pfam" id="PF00072">
    <property type="entry name" value="Response_reg"/>
    <property type="match status" value="1"/>
</dbReference>
<sequence length="130" mass="14247">MTASDPAILIIEDDEGLRMLARRRLEKRGYTVGTAGSIAQARSLLRDGVFDLLVIDYQLDDNMSGLDFYNELCEQGVRIPAVMCSGFSDDTHVSEALTCGIAHVLPKTQDYLDELPDLVKKVLEQAGAAD</sequence>
<dbReference type="InterPro" id="IPR050595">
    <property type="entry name" value="Bact_response_regulator"/>
</dbReference>
<dbReference type="PROSITE" id="PS50110">
    <property type="entry name" value="RESPONSE_REGULATORY"/>
    <property type="match status" value="1"/>
</dbReference>
<dbReference type="RefSeq" id="WP_408166265.1">
    <property type="nucleotide sequence ID" value="NZ_JAQQFR010000003.1"/>
</dbReference>
<proteinExistence type="predicted"/>
<feature type="domain" description="Response regulatory" evidence="3">
    <location>
        <begin position="7"/>
        <end position="122"/>
    </location>
</feature>
<keyword evidence="1 2" id="KW-0597">Phosphoprotein</keyword>
<organism evidence="4 5">
    <name type="scientific">Herbaspirillum rhizosphaerae</name>
    <dbReference type="NCBI Taxonomy" id="346179"/>
    <lineage>
        <taxon>Bacteria</taxon>
        <taxon>Pseudomonadati</taxon>
        <taxon>Pseudomonadota</taxon>
        <taxon>Betaproteobacteria</taxon>
        <taxon>Burkholderiales</taxon>
        <taxon>Oxalobacteraceae</taxon>
        <taxon>Herbaspirillum</taxon>
    </lineage>
</organism>
<dbReference type="Proteomes" id="UP001629214">
    <property type="component" value="Unassembled WGS sequence"/>
</dbReference>
<evidence type="ECO:0000313" key="4">
    <source>
        <dbReference type="EMBL" id="MFL9877776.1"/>
    </source>
</evidence>
<dbReference type="InterPro" id="IPR001789">
    <property type="entry name" value="Sig_transdc_resp-reg_receiver"/>
</dbReference>
<evidence type="ECO:0000313" key="5">
    <source>
        <dbReference type="Proteomes" id="UP001629214"/>
    </source>
</evidence>
<keyword evidence="5" id="KW-1185">Reference proteome</keyword>
<evidence type="ECO:0000256" key="1">
    <source>
        <dbReference type="ARBA" id="ARBA00022553"/>
    </source>
</evidence>
<reference evidence="4 5" key="1">
    <citation type="journal article" date="2024" name="Chem. Sci.">
        <title>Discovery of megapolipeptins by genome mining of a Burkholderiales bacteria collection.</title>
        <authorList>
            <person name="Paulo B.S."/>
            <person name="Recchia M.J.J."/>
            <person name="Lee S."/>
            <person name="Fergusson C.H."/>
            <person name="Romanowski S.B."/>
            <person name="Hernandez A."/>
            <person name="Krull N."/>
            <person name="Liu D.Y."/>
            <person name="Cavanagh H."/>
            <person name="Bos A."/>
            <person name="Gray C.A."/>
            <person name="Murphy B.T."/>
            <person name="Linington R.G."/>
            <person name="Eustaquio A.S."/>
        </authorList>
    </citation>
    <scope>NUCLEOTIDE SEQUENCE [LARGE SCALE GENOMIC DNA]</scope>
    <source>
        <strain evidence="4 5">RL21-008-BIB-B</strain>
    </source>
</reference>